<keyword evidence="2" id="KW-1185">Reference proteome</keyword>
<dbReference type="Proteomes" id="UP000499080">
    <property type="component" value="Unassembled WGS sequence"/>
</dbReference>
<proteinExistence type="predicted"/>
<gene>
    <name evidence="1" type="ORF">AVEN_48644_1</name>
</gene>
<reference evidence="1 2" key="1">
    <citation type="journal article" date="2019" name="Sci. Rep.">
        <title>Orb-weaving spider Araneus ventricosus genome elucidates the spidroin gene catalogue.</title>
        <authorList>
            <person name="Kono N."/>
            <person name="Nakamura H."/>
            <person name="Ohtoshi R."/>
            <person name="Moran D.A.P."/>
            <person name="Shinohara A."/>
            <person name="Yoshida Y."/>
            <person name="Fujiwara M."/>
            <person name="Mori M."/>
            <person name="Tomita M."/>
            <person name="Arakawa K."/>
        </authorList>
    </citation>
    <scope>NUCLEOTIDE SEQUENCE [LARGE SCALE GENOMIC DNA]</scope>
</reference>
<protein>
    <submittedName>
        <fullName evidence="1">Uncharacterized protein</fullName>
    </submittedName>
</protein>
<sequence length="168" mass="18499">MLIIYDIFDLILQKFLLEFYGNAEVETGAVLPRRMRQTEKMLEIASVPANGIGMMQVARVTPGRCREHSAKAGGRSSDTVRDFCNVSHSIVWRVGRRSTSPPCKSASPRYLQIGATCQLGTLVFKSYSAPILRKSTTEKHLTVKVSHPNTHTSIAIYTSLSAARSVSA</sequence>
<dbReference type="AlphaFoldDB" id="A0A4Y2S8K2"/>
<organism evidence="1 2">
    <name type="scientific">Araneus ventricosus</name>
    <name type="common">Orbweaver spider</name>
    <name type="synonym">Epeira ventricosa</name>
    <dbReference type="NCBI Taxonomy" id="182803"/>
    <lineage>
        <taxon>Eukaryota</taxon>
        <taxon>Metazoa</taxon>
        <taxon>Ecdysozoa</taxon>
        <taxon>Arthropoda</taxon>
        <taxon>Chelicerata</taxon>
        <taxon>Arachnida</taxon>
        <taxon>Araneae</taxon>
        <taxon>Araneomorphae</taxon>
        <taxon>Entelegynae</taxon>
        <taxon>Araneoidea</taxon>
        <taxon>Araneidae</taxon>
        <taxon>Araneus</taxon>
    </lineage>
</organism>
<evidence type="ECO:0000313" key="2">
    <source>
        <dbReference type="Proteomes" id="UP000499080"/>
    </source>
</evidence>
<accession>A0A4Y2S8K2</accession>
<name>A0A4Y2S8K2_ARAVE</name>
<dbReference type="EMBL" id="BGPR01020289">
    <property type="protein sequence ID" value="GBN84271.1"/>
    <property type="molecule type" value="Genomic_DNA"/>
</dbReference>
<comment type="caution">
    <text evidence="1">The sequence shown here is derived from an EMBL/GenBank/DDBJ whole genome shotgun (WGS) entry which is preliminary data.</text>
</comment>
<evidence type="ECO:0000313" key="1">
    <source>
        <dbReference type="EMBL" id="GBN84271.1"/>
    </source>
</evidence>